<dbReference type="PROSITE" id="PS51257">
    <property type="entry name" value="PROKAR_LIPOPROTEIN"/>
    <property type="match status" value="1"/>
</dbReference>
<sequence>MRAQRLVVVAVLVVGLAACSEDPEENTAQACDAEVQLESALENFDSVVGPDATIDEIRQARSQVADAVDQLTEAADDVAEDRADAVDQAWSDLSEAVDDVDGDETVPEAVDSLRDEASQVATAREDLVADLGC</sequence>
<keyword evidence="3" id="KW-1185">Reference proteome</keyword>
<comment type="caution">
    <text evidence="2">The sequence shown here is derived from an EMBL/GenBank/DDBJ whole genome shotgun (WGS) entry which is preliminary data.</text>
</comment>
<dbReference type="RefSeq" id="WP_203666986.1">
    <property type="nucleotide sequence ID" value="NZ_BONO01000002.1"/>
</dbReference>
<gene>
    <name evidence="2" type="ORF">Cpa01nite_03180</name>
</gene>
<keyword evidence="1" id="KW-0175">Coiled coil</keyword>
<name>A0A919PB00_9CELL</name>
<dbReference type="Proteomes" id="UP000642125">
    <property type="component" value="Unassembled WGS sequence"/>
</dbReference>
<proteinExistence type="predicted"/>
<dbReference type="AlphaFoldDB" id="A0A919PB00"/>
<organism evidence="2 3">
    <name type="scientific">Cellulomonas pakistanensis</name>
    <dbReference type="NCBI Taxonomy" id="992287"/>
    <lineage>
        <taxon>Bacteria</taxon>
        <taxon>Bacillati</taxon>
        <taxon>Actinomycetota</taxon>
        <taxon>Actinomycetes</taxon>
        <taxon>Micrococcales</taxon>
        <taxon>Cellulomonadaceae</taxon>
        <taxon>Cellulomonas</taxon>
    </lineage>
</organism>
<accession>A0A919PB00</accession>
<reference evidence="2" key="1">
    <citation type="submission" date="2021-01" db="EMBL/GenBank/DDBJ databases">
        <title>Whole genome shotgun sequence of Cellulomonas pakistanensis NBRC 110800.</title>
        <authorList>
            <person name="Komaki H."/>
            <person name="Tamura T."/>
        </authorList>
    </citation>
    <scope>NUCLEOTIDE SEQUENCE</scope>
    <source>
        <strain evidence="2">NBRC 110800</strain>
    </source>
</reference>
<protein>
    <submittedName>
        <fullName evidence="2">Uncharacterized protein</fullName>
    </submittedName>
</protein>
<evidence type="ECO:0000313" key="3">
    <source>
        <dbReference type="Proteomes" id="UP000642125"/>
    </source>
</evidence>
<evidence type="ECO:0000256" key="1">
    <source>
        <dbReference type="SAM" id="Coils"/>
    </source>
</evidence>
<evidence type="ECO:0000313" key="2">
    <source>
        <dbReference type="EMBL" id="GIG34937.1"/>
    </source>
</evidence>
<feature type="coiled-coil region" evidence="1">
    <location>
        <begin position="54"/>
        <end position="88"/>
    </location>
</feature>
<dbReference type="EMBL" id="BONO01000002">
    <property type="protein sequence ID" value="GIG34937.1"/>
    <property type="molecule type" value="Genomic_DNA"/>
</dbReference>